<evidence type="ECO:0000256" key="4">
    <source>
        <dbReference type="ARBA" id="ARBA00022806"/>
    </source>
</evidence>
<evidence type="ECO:0000313" key="15">
    <source>
        <dbReference type="Proteomes" id="UP000183994"/>
    </source>
</evidence>
<evidence type="ECO:0000256" key="5">
    <source>
        <dbReference type="ARBA" id="ARBA00022840"/>
    </source>
</evidence>
<dbReference type="Pfam" id="PF13361">
    <property type="entry name" value="UvrD_C"/>
    <property type="match status" value="1"/>
</dbReference>
<keyword evidence="3 12" id="KW-0378">Hydrolase</keyword>
<evidence type="ECO:0000256" key="10">
    <source>
        <dbReference type="ARBA" id="ARBA00034923"/>
    </source>
</evidence>
<dbReference type="STRING" id="1121393.SAMN02745216_02536"/>
<dbReference type="InterPro" id="IPR027417">
    <property type="entry name" value="P-loop_NTPase"/>
</dbReference>
<accession>A0A1M6N782</accession>
<dbReference type="RefSeq" id="WP_073476340.1">
    <property type="nucleotide sequence ID" value="NZ_FQZU01000014.1"/>
</dbReference>
<dbReference type="InterPro" id="IPR000212">
    <property type="entry name" value="DNA_helicase_UvrD/REP"/>
</dbReference>
<dbReference type="EMBL" id="FQZU01000014">
    <property type="protein sequence ID" value="SHJ91474.1"/>
    <property type="molecule type" value="Genomic_DNA"/>
</dbReference>
<feature type="domain" description="UvrD-like helicase ATP-binding" evidence="13">
    <location>
        <begin position="1"/>
        <end position="270"/>
    </location>
</feature>
<protein>
    <recommendedName>
        <fullName evidence="9">DNA 3'-5' helicase</fullName>
        <ecNumber evidence="9">5.6.2.4</ecNumber>
    </recommendedName>
    <alternativeName>
        <fullName evidence="10">DNA 3'-5' helicase II</fullName>
    </alternativeName>
</protein>
<dbReference type="GO" id="GO:0005524">
    <property type="term" value="F:ATP binding"/>
    <property type="evidence" value="ECO:0007669"/>
    <property type="project" value="UniProtKB-UniRule"/>
</dbReference>
<sequence length="617" mass="69654">MKPTPEQKAVIGSRAPVVSLCGPGGTGKTETLALILHSRKDRYPRVLLLAYTNKAVVNMQDRFKGGAAGHERARVSTFHAWAWKLLKNADHEALGYQCPLKLTPGINASTIKNQADAAGISTKGELVFLQKVYTQHLRRGVSLATACKHLKTCPTQRKILNNVHAHCLSTGHIDFDHIPFLLHRACQDPDYAKHLTKVFPCIMVDEFQDLTAVQWKTLKILIDHGTHFVGAGDPYQTLFRFAGASHKRFPELWAMRGCESHMLTKNQRLSRQILNLSNEIRGQIRQHLPGYPILPQSSSTKGEKPIVVVNRKRHMHVRGVIDRIQHHIANGITLKDMVVLVRQDKDASSLVKSLDLEQWPYISHLKNHEPTKSINIIQVVLKIHYGTATKDEWAAVLKALPGVGKTTTTRVLNLVNENRWTTDNISNEGKRVRDVFQKFANLSYAINQAGDDLTTALNAVLDFVRTMDKMPDPYTDPTIENLFRNARATGVLGEILNLDSFGHYVNHGVPDTNDFLTIANIHQYKGGEAKVVFFLAPFPSFYKTHGTFKKQNQVIDEMMVLDTIITRSSRFLYLFFPMGFKSWQNLKPQKSAADFIMPTPPETYNLWTIVNHEEEQS</sequence>
<keyword evidence="15" id="KW-1185">Reference proteome</keyword>
<evidence type="ECO:0000256" key="1">
    <source>
        <dbReference type="ARBA" id="ARBA00009922"/>
    </source>
</evidence>
<dbReference type="InterPro" id="IPR014016">
    <property type="entry name" value="UvrD-like_ATP-bd"/>
</dbReference>
<dbReference type="GO" id="GO:0003677">
    <property type="term" value="F:DNA binding"/>
    <property type="evidence" value="ECO:0007669"/>
    <property type="project" value="UniProtKB-KW"/>
</dbReference>
<keyword evidence="4 12" id="KW-0347">Helicase</keyword>
<feature type="binding site" evidence="12">
    <location>
        <begin position="22"/>
        <end position="29"/>
    </location>
    <ligand>
        <name>ATP</name>
        <dbReference type="ChEBI" id="CHEBI:30616"/>
    </ligand>
</feature>
<evidence type="ECO:0000256" key="9">
    <source>
        <dbReference type="ARBA" id="ARBA00034808"/>
    </source>
</evidence>
<dbReference type="GO" id="GO:0016787">
    <property type="term" value="F:hydrolase activity"/>
    <property type="evidence" value="ECO:0007669"/>
    <property type="project" value="UniProtKB-UniRule"/>
</dbReference>
<gene>
    <name evidence="14" type="ORF">SAMN02745216_02536</name>
</gene>
<dbReference type="EC" id="5.6.2.4" evidence="9"/>
<evidence type="ECO:0000256" key="12">
    <source>
        <dbReference type="PROSITE-ProRule" id="PRU00560"/>
    </source>
</evidence>
<dbReference type="PANTHER" id="PTHR11070:SF2">
    <property type="entry name" value="ATP-DEPENDENT DNA HELICASE SRS2"/>
    <property type="match status" value="1"/>
</dbReference>
<dbReference type="Pfam" id="PF00580">
    <property type="entry name" value="UvrD-helicase"/>
    <property type="match status" value="1"/>
</dbReference>
<dbReference type="Gene3D" id="1.10.486.10">
    <property type="entry name" value="PCRA, domain 4"/>
    <property type="match status" value="1"/>
</dbReference>
<dbReference type="Proteomes" id="UP000183994">
    <property type="component" value="Unassembled WGS sequence"/>
</dbReference>
<dbReference type="InterPro" id="IPR014017">
    <property type="entry name" value="DNA_helicase_UvrD-like_C"/>
</dbReference>
<dbReference type="Gene3D" id="3.40.50.300">
    <property type="entry name" value="P-loop containing nucleotide triphosphate hydrolases"/>
    <property type="match status" value="2"/>
</dbReference>
<evidence type="ECO:0000256" key="3">
    <source>
        <dbReference type="ARBA" id="ARBA00022801"/>
    </source>
</evidence>
<comment type="catalytic activity">
    <reaction evidence="8">
        <text>Couples ATP hydrolysis with the unwinding of duplex DNA by translocating in the 3'-5' direction.</text>
        <dbReference type="EC" id="5.6.2.4"/>
    </reaction>
</comment>
<dbReference type="PROSITE" id="PS51198">
    <property type="entry name" value="UVRD_HELICASE_ATP_BIND"/>
    <property type="match status" value="1"/>
</dbReference>
<dbReference type="SUPFAM" id="SSF52540">
    <property type="entry name" value="P-loop containing nucleoside triphosphate hydrolases"/>
    <property type="match status" value="1"/>
</dbReference>
<evidence type="ECO:0000256" key="11">
    <source>
        <dbReference type="ARBA" id="ARBA00048988"/>
    </source>
</evidence>
<reference evidence="15" key="1">
    <citation type="submission" date="2016-11" db="EMBL/GenBank/DDBJ databases">
        <authorList>
            <person name="Varghese N."/>
            <person name="Submissions S."/>
        </authorList>
    </citation>
    <scope>NUCLEOTIDE SEQUENCE [LARGE SCALE GENOMIC DNA]</scope>
    <source>
        <strain evidence="15">DSM 16219</strain>
    </source>
</reference>
<comment type="catalytic activity">
    <reaction evidence="11">
        <text>ATP + H2O = ADP + phosphate + H(+)</text>
        <dbReference type="Rhea" id="RHEA:13065"/>
        <dbReference type="ChEBI" id="CHEBI:15377"/>
        <dbReference type="ChEBI" id="CHEBI:15378"/>
        <dbReference type="ChEBI" id="CHEBI:30616"/>
        <dbReference type="ChEBI" id="CHEBI:43474"/>
        <dbReference type="ChEBI" id="CHEBI:456216"/>
        <dbReference type="EC" id="5.6.2.4"/>
    </reaction>
</comment>
<dbReference type="InterPro" id="IPR013986">
    <property type="entry name" value="DExx_box_DNA_helicase_dom_sf"/>
</dbReference>
<evidence type="ECO:0000259" key="13">
    <source>
        <dbReference type="PROSITE" id="PS51198"/>
    </source>
</evidence>
<dbReference type="GO" id="GO:0000725">
    <property type="term" value="P:recombinational repair"/>
    <property type="evidence" value="ECO:0007669"/>
    <property type="project" value="TreeGrafter"/>
</dbReference>
<comment type="similarity">
    <text evidence="1">Belongs to the helicase family. UvrD subfamily.</text>
</comment>
<proteinExistence type="inferred from homology"/>
<keyword evidence="7" id="KW-0413">Isomerase</keyword>
<keyword evidence="6" id="KW-0238">DNA-binding</keyword>
<name>A0A1M6N782_9BACT</name>
<keyword evidence="2 12" id="KW-0547">Nucleotide-binding</keyword>
<evidence type="ECO:0000256" key="8">
    <source>
        <dbReference type="ARBA" id="ARBA00034617"/>
    </source>
</evidence>
<evidence type="ECO:0000256" key="2">
    <source>
        <dbReference type="ARBA" id="ARBA00022741"/>
    </source>
</evidence>
<dbReference type="GO" id="GO:0043138">
    <property type="term" value="F:3'-5' DNA helicase activity"/>
    <property type="evidence" value="ECO:0007669"/>
    <property type="project" value="TreeGrafter"/>
</dbReference>
<dbReference type="AlphaFoldDB" id="A0A1M6N782"/>
<dbReference type="Gene3D" id="1.10.10.160">
    <property type="match status" value="1"/>
</dbReference>
<organism evidence="14 15">
    <name type="scientific">Desulfatibacillum alkenivorans DSM 16219</name>
    <dbReference type="NCBI Taxonomy" id="1121393"/>
    <lineage>
        <taxon>Bacteria</taxon>
        <taxon>Pseudomonadati</taxon>
        <taxon>Thermodesulfobacteriota</taxon>
        <taxon>Desulfobacteria</taxon>
        <taxon>Desulfobacterales</taxon>
        <taxon>Desulfatibacillaceae</taxon>
        <taxon>Desulfatibacillum</taxon>
    </lineage>
</organism>
<evidence type="ECO:0000256" key="7">
    <source>
        <dbReference type="ARBA" id="ARBA00023235"/>
    </source>
</evidence>
<evidence type="ECO:0000313" key="14">
    <source>
        <dbReference type="EMBL" id="SHJ91474.1"/>
    </source>
</evidence>
<evidence type="ECO:0000256" key="6">
    <source>
        <dbReference type="ARBA" id="ARBA00023125"/>
    </source>
</evidence>
<keyword evidence="5 12" id="KW-0067">ATP-binding</keyword>
<dbReference type="PANTHER" id="PTHR11070">
    <property type="entry name" value="UVRD / RECB / PCRA DNA HELICASE FAMILY MEMBER"/>
    <property type="match status" value="1"/>
</dbReference>